<dbReference type="SUPFAM" id="SSF75304">
    <property type="entry name" value="Amidase signature (AS) enzymes"/>
    <property type="match status" value="1"/>
</dbReference>
<dbReference type="PANTHER" id="PTHR42678:SF11">
    <property type="entry name" value="AMIDASE FAMILY PROTEIN"/>
    <property type="match status" value="1"/>
</dbReference>
<dbReference type="Gene3D" id="3.90.1300.10">
    <property type="entry name" value="Amidase signature (AS) domain"/>
    <property type="match status" value="1"/>
</dbReference>
<evidence type="ECO:0000313" key="2">
    <source>
        <dbReference type="EMBL" id="CAG8408049.1"/>
    </source>
</evidence>
<evidence type="ECO:0000259" key="1">
    <source>
        <dbReference type="Pfam" id="PF01425"/>
    </source>
</evidence>
<organism evidence="2 3">
    <name type="scientific">Penicillium salamii</name>
    <dbReference type="NCBI Taxonomy" id="1612424"/>
    <lineage>
        <taxon>Eukaryota</taxon>
        <taxon>Fungi</taxon>
        <taxon>Dikarya</taxon>
        <taxon>Ascomycota</taxon>
        <taxon>Pezizomycotina</taxon>
        <taxon>Eurotiomycetes</taxon>
        <taxon>Eurotiomycetidae</taxon>
        <taxon>Eurotiales</taxon>
        <taxon>Aspergillaceae</taxon>
        <taxon>Penicillium</taxon>
    </lineage>
</organism>
<name>A0A9W4JMC4_9EURO</name>
<dbReference type="InterPro" id="IPR036928">
    <property type="entry name" value="AS_sf"/>
</dbReference>
<gene>
    <name evidence="2" type="ORF">PSALAMII_LOCUS8396</name>
</gene>
<protein>
    <recommendedName>
        <fullName evidence="1">Amidase domain-containing protein</fullName>
    </recommendedName>
</protein>
<dbReference type="InterPro" id="IPR023631">
    <property type="entry name" value="Amidase_dom"/>
</dbReference>
<dbReference type="PANTHER" id="PTHR42678">
    <property type="entry name" value="AMIDASE"/>
    <property type="match status" value="1"/>
</dbReference>
<evidence type="ECO:0000313" key="3">
    <source>
        <dbReference type="Proteomes" id="UP001152592"/>
    </source>
</evidence>
<accession>A0A9W4JMC4</accession>
<comment type="caution">
    <text evidence="2">The sequence shown here is derived from an EMBL/GenBank/DDBJ whole genome shotgun (WGS) entry which is preliminary data.</text>
</comment>
<feature type="domain" description="Amidase" evidence="1">
    <location>
        <begin position="102"/>
        <end position="414"/>
    </location>
</feature>
<reference evidence="2" key="1">
    <citation type="submission" date="2021-07" db="EMBL/GenBank/DDBJ databases">
        <authorList>
            <person name="Branca A.L. A."/>
        </authorList>
    </citation>
    <scope>NUCLEOTIDE SEQUENCE</scope>
</reference>
<dbReference type="OrthoDB" id="3248508at2759"/>
<sequence>MILSVIRGVGDNRSSVSGWELTDTPGLGPARLALILWRTLVRSLPSTDISIPLYFSICLSLSFKVSLFPNSNMTQHQSFSLLDASIPELQSALTAGSLSSVELVSKYLRRISYYDASGPKLSAIPIINPSAIDDAAASDARRASGLPPRPLEGIPYLAKDSIKVKGMTVASGSPAFETLIANEDAACIQILRDAGAILLGRTNMPAMAYGGMQRGCYGRAESPFNADYLAAAYASGSSNGSAVATAANFCAFSLGSETVSSGRSPASNNSVVAYTPSKGLLPLRGVWPLYATCDVLVPHTRTVGDLLHILDVLAVSDTTPKGDFYQEQKLVSLPSIDTIRPKSFSSLRDSSSLRGKRIAVPSMYIGGDQSSLNAASQLRTRPSIINLWQQARSILESLGAEVVETAFPLVTTYESNTHNGQLVTVAGLPEGWSSMERSELVAQIWDDFLISNGQEGLNSLAQVDPSTIFPLAPGSLKGAPDAANALRWDEMVKYPLRRPDSIFDIPGLGQGIQALENARKETLEQWMDGLGLDAVVFPANGDVGAADSDCNEVASRFAWSNGVKYSNGNRPIRHLGVPTISVPMGLMEDIGMPVNLTFAGKAYDDNSLLKYGFAFEEAMKGRVQPSSVPALDSDFVAAQGSRSLDMPVAELMVQTQSKKIEDSKVVIQIEGSVVPDDVELDSLSCFVNGEPFNAVSDGDRWFVVASYPVSGREKTWERWSSPALTQTIVVITARTKSGFTTGKLILL</sequence>
<dbReference type="AlphaFoldDB" id="A0A9W4JMC4"/>
<dbReference type="Pfam" id="PF01425">
    <property type="entry name" value="Amidase"/>
    <property type="match status" value="1"/>
</dbReference>
<proteinExistence type="predicted"/>
<dbReference type="NCBIfam" id="NF005127">
    <property type="entry name" value="PRK06565.1"/>
    <property type="match status" value="1"/>
</dbReference>
<dbReference type="Proteomes" id="UP001152592">
    <property type="component" value="Unassembled WGS sequence"/>
</dbReference>
<dbReference type="EMBL" id="CAJVPD010000261">
    <property type="protein sequence ID" value="CAG8408049.1"/>
    <property type="molecule type" value="Genomic_DNA"/>
</dbReference>